<keyword evidence="3" id="KW-1185">Reference proteome</keyword>
<reference evidence="2 3" key="1">
    <citation type="submission" date="2019-06" db="EMBL/GenBank/DDBJ databases">
        <title>Flavobacteriaceae Paucihalobacterium erythroidium CWB-1, complete genome.</title>
        <authorList>
            <person name="Wu S."/>
        </authorList>
    </citation>
    <scope>NUCLEOTIDE SEQUENCE [LARGE SCALE GENOMIC DNA]</scope>
    <source>
        <strain evidence="2 3">CWB-1</strain>
    </source>
</reference>
<comment type="caution">
    <text evidence="2">The sequence shown here is derived from an EMBL/GenBank/DDBJ whole genome shotgun (WGS) entry which is preliminary data.</text>
</comment>
<dbReference type="Pfam" id="PF19578">
    <property type="entry name" value="DUF6090"/>
    <property type="match status" value="1"/>
</dbReference>
<evidence type="ECO:0000313" key="3">
    <source>
        <dbReference type="Proteomes" id="UP000317332"/>
    </source>
</evidence>
<dbReference type="Proteomes" id="UP000317332">
    <property type="component" value="Unassembled WGS sequence"/>
</dbReference>
<evidence type="ECO:0000313" key="2">
    <source>
        <dbReference type="EMBL" id="TPV32798.1"/>
    </source>
</evidence>
<feature type="transmembrane region" description="Helical" evidence="1">
    <location>
        <begin position="28"/>
        <end position="49"/>
    </location>
</feature>
<dbReference type="EMBL" id="VHIQ01000005">
    <property type="protein sequence ID" value="TPV32798.1"/>
    <property type="molecule type" value="Genomic_DNA"/>
</dbReference>
<evidence type="ECO:0000256" key="1">
    <source>
        <dbReference type="SAM" id="Phobius"/>
    </source>
</evidence>
<organism evidence="2 3">
    <name type="scientific">Paucihalobacter ruber</name>
    <dbReference type="NCBI Taxonomy" id="2567861"/>
    <lineage>
        <taxon>Bacteria</taxon>
        <taxon>Pseudomonadati</taxon>
        <taxon>Bacteroidota</taxon>
        <taxon>Flavobacteriia</taxon>
        <taxon>Flavobacteriales</taxon>
        <taxon>Flavobacteriaceae</taxon>
        <taxon>Paucihalobacter</taxon>
    </lineage>
</organism>
<gene>
    <name evidence="2" type="ORF">FJ651_10810</name>
</gene>
<dbReference type="AlphaFoldDB" id="A0A506PH07"/>
<sequence>MLKFFRKIRHKLLADLPASKGGNRVTRYLVYALGEILLVVIGILIALQINTWNEERKISKERNQFMQSIKEDLIADTLSLQETLGKWNIQLADLNAFKQQVNTTKNIDSLIFLVRYEFSPYFSSFSGFNDNTYRSMLNTGKLSILHPELRKVLQAHYNQQLDTKEWHVNQIELYQTVVRTYTDQFPMNIDAKFISNQALEDIVWKDINPKQLILVLNSWGTRKSFYYQSHIPRFEARLEETVFILETHFNK</sequence>
<dbReference type="InterPro" id="IPR045749">
    <property type="entry name" value="DUF6090"/>
</dbReference>
<dbReference type="OrthoDB" id="821805at2"/>
<name>A0A506PH07_9FLAO</name>
<keyword evidence="1" id="KW-0472">Membrane</keyword>
<accession>A0A506PH07</accession>
<proteinExistence type="predicted"/>
<keyword evidence="1" id="KW-1133">Transmembrane helix</keyword>
<keyword evidence="1" id="KW-0812">Transmembrane</keyword>
<protein>
    <submittedName>
        <fullName evidence="2">Uncharacterized protein</fullName>
    </submittedName>
</protein>
<dbReference type="RefSeq" id="WP_140990545.1">
    <property type="nucleotide sequence ID" value="NZ_VHIQ01000005.1"/>
</dbReference>